<feature type="domain" description="SnoaL-like" evidence="1">
    <location>
        <begin position="14"/>
        <end position="157"/>
    </location>
</feature>
<evidence type="ECO:0000313" key="3">
    <source>
        <dbReference type="Proteomes" id="UP000641386"/>
    </source>
</evidence>
<dbReference type="Gene3D" id="3.10.450.50">
    <property type="match status" value="1"/>
</dbReference>
<dbReference type="Proteomes" id="UP000641386">
    <property type="component" value="Unassembled WGS sequence"/>
</dbReference>
<dbReference type="AlphaFoldDB" id="A0A919ALG2"/>
<accession>A0A919ALG2</accession>
<evidence type="ECO:0000259" key="1">
    <source>
        <dbReference type="Pfam" id="PF13577"/>
    </source>
</evidence>
<reference evidence="2" key="2">
    <citation type="submission" date="2020-09" db="EMBL/GenBank/DDBJ databases">
        <authorList>
            <person name="Sun Q."/>
            <person name="Ohkuma M."/>
        </authorList>
    </citation>
    <scope>NUCLEOTIDE SEQUENCE</scope>
    <source>
        <strain evidence="2">JCM 3302</strain>
    </source>
</reference>
<keyword evidence="3" id="KW-1185">Reference proteome</keyword>
<dbReference type="InterPro" id="IPR032710">
    <property type="entry name" value="NTF2-like_dom_sf"/>
</dbReference>
<reference evidence="2" key="1">
    <citation type="journal article" date="2014" name="Int. J. Syst. Evol. Microbiol.">
        <title>Complete genome sequence of Corynebacterium casei LMG S-19264T (=DSM 44701T), isolated from a smear-ripened cheese.</title>
        <authorList>
            <consortium name="US DOE Joint Genome Institute (JGI-PGF)"/>
            <person name="Walter F."/>
            <person name="Albersmeier A."/>
            <person name="Kalinowski J."/>
            <person name="Ruckert C."/>
        </authorList>
    </citation>
    <scope>NUCLEOTIDE SEQUENCE</scope>
    <source>
        <strain evidence="2">JCM 3302</strain>
    </source>
</reference>
<organism evidence="2 3">
    <name type="scientific">Streptomyces spiralis</name>
    <dbReference type="NCBI Taxonomy" id="66376"/>
    <lineage>
        <taxon>Bacteria</taxon>
        <taxon>Bacillati</taxon>
        <taxon>Actinomycetota</taxon>
        <taxon>Actinomycetes</taxon>
        <taxon>Kitasatosporales</taxon>
        <taxon>Streptomycetaceae</taxon>
        <taxon>Streptomyces</taxon>
    </lineage>
</organism>
<dbReference type="Pfam" id="PF13577">
    <property type="entry name" value="SnoaL_4"/>
    <property type="match status" value="1"/>
</dbReference>
<comment type="caution">
    <text evidence="2">The sequence shown here is derived from an EMBL/GenBank/DDBJ whole genome shotgun (WGS) entry which is preliminary data.</text>
</comment>
<sequence>MTVTLEELARRLDRLESQLAIRDLQHAYGYYLDKTLYSEVVDLFCADCEIVFMGGTYRGREGAERLYTRRFRETFTDGRNGPMPGFLLDHPQLQDVITLSEDGDSAKGRFRTLMQAGTHYTVKAAGEQRSRRDQWWEGGIYENEYVRENGVWKIRKLDYQPVWHADYETGWARSEQHFVVDHETYPENKVGPDELVADPHRLWPGTAVVPFHYPHPVTGEEWTQQ</sequence>
<evidence type="ECO:0000313" key="2">
    <source>
        <dbReference type="EMBL" id="GHF11499.1"/>
    </source>
</evidence>
<gene>
    <name evidence="2" type="ORF">GCM10014715_78980</name>
</gene>
<dbReference type="InterPro" id="IPR037401">
    <property type="entry name" value="SnoaL-like"/>
</dbReference>
<dbReference type="EMBL" id="BNBC01000060">
    <property type="protein sequence ID" value="GHF11499.1"/>
    <property type="molecule type" value="Genomic_DNA"/>
</dbReference>
<proteinExistence type="predicted"/>
<protein>
    <recommendedName>
        <fullName evidence="1">SnoaL-like domain-containing protein</fullName>
    </recommendedName>
</protein>
<dbReference type="RefSeq" id="WP_189907606.1">
    <property type="nucleotide sequence ID" value="NZ_BNBC01000060.1"/>
</dbReference>
<dbReference type="SUPFAM" id="SSF54427">
    <property type="entry name" value="NTF2-like"/>
    <property type="match status" value="1"/>
</dbReference>
<name>A0A919ALG2_9ACTN</name>